<dbReference type="InterPro" id="IPR002789">
    <property type="entry name" value="HerA_central"/>
</dbReference>
<comment type="caution">
    <text evidence="2">The sequence shown here is derived from an EMBL/GenBank/DDBJ whole genome shotgun (WGS) entry which is preliminary data.</text>
</comment>
<dbReference type="PANTHER" id="PTHR42957:SF1">
    <property type="entry name" value="HELICASE MJ1565-RELATED"/>
    <property type="match status" value="1"/>
</dbReference>
<dbReference type="InterPro" id="IPR027417">
    <property type="entry name" value="P-loop_NTPase"/>
</dbReference>
<name>A0A553V146_9HELI</name>
<reference evidence="2 3" key="1">
    <citation type="submission" date="2019-07" db="EMBL/GenBank/DDBJ databases">
        <title>Helicobacter labacensis sp. nov., Helicobacter mehlei sp. nov. and Helicobacter vulpis sp. nov., isolated from gastric mucosa of red fox (Vulpis vulpis).</title>
        <authorList>
            <person name="Kusar D."/>
            <person name="Gruntar I."/>
            <person name="Pate M."/>
            <person name="Zajc U."/>
            <person name="Ocepek M."/>
        </authorList>
    </citation>
    <scope>NUCLEOTIDE SEQUENCE [LARGE SCALE GENOMIC DNA]</scope>
    <source>
        <strain evidence="2 3">L8b</strain>
    </source>
</reference>
<dbReference type="AlphaFoldDB" id="A0A553V146"/>
<reference evidence="3" key="2">
    <citation type="submission" date="2019-07" db="EMBL/GenBank/DDBJ databases">
        <title>Helicobacter labacensis sp. nov., Helicobacter mehlei sp. nov. and Helicobacter vulpis sp. nov., isolated from gastric mucosa of red fox (Vulpis vulpis).</title>
        <authorList>
            <person name="Papic B."/>
        </authorList>
    </citation>
    <scope>NUCLEOTIDE SEQUENCE [LARGE SCALE GENOMIC DNA]</scope>
    <source>
        <strain evidence="3">L8b</strain>
    </source>
</reference>
<dbReference type="SUPFAM" id="SSF52540">
    <property type="entry name" value="P-loop containing nucleoside triphosphate hydrolases"/>
    <property type="match status" value="1"/>
</dbReference>
<dbReference type="Gene3D" id="3.40.50.300">
    <property type="entry name" value="P-loop containing nucleotide triphosphate hydrolases"/>
    <property type="match status" value="2"/>
</dbReference>
<dbReference type="EMBL" id="VKGC01000003">
    <property type="protein sequence ID" value="TSA86227.1"/>
    <property type="molecule type" value="Genomic_DNA"/>
</dbReference>
<dbReference type="PANTHER" id="PTHR42957">
    <property type="entry name" value="HELICASE MJ1565-RELATED"/>
    <property type="match status" value="1"/>
</dbReference>
<dbReference type="InterPro" id="IPR008571">
    <property type="entry name" value="HerA-like"/>
</dbReference>
<sequence length="625" mass="72526">MALTDFATAKNLDFFEKIKQEENFVGNLYELDYTQAKVLLNDYDKNNVKGVPLGCFLMAIYSNVLRAGQMEGILLRVVGTAEIPQTKQIAETLTNAHIDRKENRKEILEPDTITKYFYQFSGLLCRVLGTFYMERDKLVFGTDIENFLGAHHYRVYKPQKTELSVIVNENTKDSDYLRQKIGKLRYASSQSYDKEGDYAPDVYLRVEDVVARRSAFFGMTRMGKSNTIKIVVMAIEKLNQERNESQIGQIIFDVNGEYTFANQQDNTCIYDKLKDTNKVRRFSLSLSKTQGYEDVQAIRYDFYNDKTLEESFGLFCDEVALLKSSDYIRAFKAVDMFDREGDDEEVKRHKQRKRAIYKCILHRAKFLHGQNYQVKFTRFTRQSNKTLTSNEPKYHEGVSLEVACLYFEGLDQLDTKYEKDKDFEALLKVLQATRVSGYKALMDLRHLHSTQGSEDYKQEIDSALRAGQVVLVDLSSASTEVQEKYITRLCAHIFARSMEKFTNDKAPEFIQMYFEEAHNIFPKDDKDLKNIYNRLAKEGAKLNIGISYSTQEVSSIAPSILKNTQNWFISHLNNKDELKVLEKYYDFSDFSQSIIKNNDVGFARVKTYSNNFIIPVQIDKFKDKN</sequence>
<evidence type="ECO:0000259" key="1">
    <source>
        <dbReference type="Pfam" id="PF01935"/>
    </source>
</evidence>
<gene>
    <name evidence="2" type="ORF">FNE76_01720</name>
</gene>
<keyword evidence="3" id="KW-1185">Reference proteome</keyword>
<dbReference type="Pfam" id="PF01935">
    <property type="entry name" value="DUF87"/>
    <property type="match status" value="1"/>
</dbReference>
<reference evidence="2 3" key="3">
    <citation type="submission" date="2019-07" db="EMBL/GenBank/DDBJ databases">
        <authorList>
            <person name="Papic B."/>
        </authorList>
    </citation>
    <scope>NUCLEOTIDE SEQUENCE [LARGE SCALE GENOMIC DNA]</scope>
    <source>
        <strain evidence="2 3">L8b</strain>
    </source>
</reference>
<dbReference type="RefSeq" id="WP_120948568.1">
    <property type="nucleotide sequence ID" value="NZ_QXQS01000014.1"/>
</dbReference>
<feature type="domain" description="Helicase HerA central" evidence="1">
    <location>
        <begin position="200"/>
        <end position="493"/>
    </location>
</feature>
<accession>A0A553V146</accession>
<protein>
    <submittedName>
        <fullName evidence="2">DUF87 domain-containing protein</fullName>
    </submittedName>
</protein>
<evidence type="ECO:0000313" key="3">
    <source>
        <dbReference type="Proteomes" id="UP000319322"/>
    </source>
</evidence>
<organism evidence="2 3">
    <name type="scientific">Helicobacter mehlei</name>
    <dbReference type="NCBI Taxonomy" id="2316080"/>
    <lineage>
        <taxon>Bacteria</taxon>
        <taxon>Pseudomonadati</taxon>
        <taxon>Campylobacterota</taxon>
        <taxon>Epsilonproteobacteria</taxon>
        <taxon>Campylobacterales</taxon>
        <taxon>Helicobacteraceae</taxon>
        <taxon>Helicobacter</taxon>
    </lineage>
</organism>
<proteinExistence type="predicted"/>
<dbReference type="Proteomes" id="UP000319322">
    <property type="component" value="Unassembled WGS sequence"/>
</dbReference>
<evidence type="ECO:0000313" key="2">
    <source>
        <dbReference type="EMBL" id="TSA86227.1"/>
    </source>
</evidence>